<keyword evidence="1" id="KW-0963">Cytoplasm</keyword>
<dbReference type="GO" id="GO:0000166">
    <property type="term" value="F:nucleotide binding"/>
    <property type="evidence" value="ECO:0007669"/>
    <property type="project" value="InterPro"/>
</dbReference>
<keyword evidence="1 2" id="KW-0521">NADP</keyword>
<feature type="domain" description="Biliverdin reductase catalytic" evidence="5">
    <location>
        <begin position="128"/>
        <end position="239"/>
    </location>
</feature>
<dbReference type="OMA" id="IQVAFIC"/>
<feature type="binding site" evidence="2">
    <location>
        <position position="93"/>
    </location>
    <ligand>
        <name>NADP(+)</name>
        <dbReference type="ChEBI" id="CHEBI:58349"/>
    </ligand>
</feature>
<comment type="catalytic activity">
    <reaction evidence="1">
        <text>(4Z,15Z)-bilirubin IXalpha + NAD(+) = biliverdin IXalpha + NADH + H(+)</text>
        <dbReference type="Rhea" id="RHEA:15797"/>
        <dbReference type="ChEBI" id="CHEBI:15378"/>
        <dbReference type="ChEBI" id="CHEBI:57540"/>
        <dbReference type="ChEBI" id="CHEBI:57945"/>
        <dbReference type="ChEBI" id="CHEBI:57977"/>
        <dbReference type="ChEBI" id="CHEBI:57991"/>
    </reaction>
</comment>
<dbReference type="InterPro" id="IPR017094">
    <property type="entry name" value="Biliverdin_Rdtase_A"/>
</dbReference>
<dbReference type="Ensembl" id="ENSLOCT00000013164.1">
    <property type="protein sequence ID" value="ENSLOCP00000013136.1"/>
    <property type="gene ID" value="ENSLOCG00000010720.1"/>
</dbReference>
<dbReference type="UniPathway" id="UPA00684"/>
<dbReference type="Pfam" id="PF01408">
    <property type="entry name" value="GFO_IDH_MocA"/>
    <property type="match status" value="1"/>
</dbReference>
<dbReference type="GO" id="GO:0005829">
    <property type="term" value="C:cytosol"/>
    <property type="evidence" value="ECO:0007669"/>
    <property type="project" value="UniProtKB-SubCell"/>
</dbReference>
<dbReference type="Bgee" id="ENSLOCG00000010720">
    <property type="expression patterns" value="Expressed in heart and 13 other cell types or tissues"/>
</dbReference>
<dbReference type="Gene3D" id="3.30.360.10">
    <property type="entry name" value="Dihydrodipicolinate Reductase, domain 2"/>
    <property type="match status" value="1"/>
</dbReference>
<dbReference type="Pfam" id="PF09166">
    <property type="entry name" value="Biliv-reduc_cat"/>
    <property type="match status" value="1"/>
</dbReference>
<comment type="cofactor">
    <cofactor evidence="3">
        <name>Zn(2+)</name>
        <dbReference type="ChEBI" id="CHEBI:29105"/>
    </cofactor>
    <text evidence="3">Binds 1 zinc ion per subunit.</text>
</comment>
<dbReference type="InParanoid" id="W5MXM7"/>
<dbReference type="SUPFAM" id="SSF55347">
    <property type="entry name" value="Glyceraldehyde-3-phosphate dehydrogenase-like, C-terminal domain"/>
    <property type="match status" value="1"/>
</dbReference>
<dbReference type="PANTHER" id="PTHR43377:SF1">
    <property type="entry name" value="BILIVERDIN REDUCTASE A"/>
    <property type="match status" value="1"/>
</dbReference>
<evidence type="ECO:0000256" key="3">
    <source>
        <dbReference type="PIRSR" id="PIRSR037032-2"/>
    </source>
</evidence>
<dbReference type="Proteomes" id="UP000018468">
    <property type="component" value="Linkage group LG9"/>
</dbReference>
<keyword evidence="7" id="KW-1185">Reference proteome</keyword>
<comment type="catalytic activity">
    <reaction evidence="1">
        <text>(4Z,15Z)-bilirubin IXalpha + NADP(+) = biliverdin IXalpha + NADPH + H(+)</text>
        <dbReference type="Rhea" id="RHEA:15793"/>
        <dbReference type="ChEBI" id="CHEBI:15378"/>
        <dbReference type="ChEBI" id="CHEBI:57783"/>
        <dbReference type="ChEBI" id="CHEBI:57977"/>
        <dbReference type="ChEBI" id="CHEBI:57991"/>
        <dbReference type="ChEBI" id="CHEBI:58349"/>
    </reaction>
</comment>
<dbReference type="AlphaFoldDB" id="W5MXM7"/>
<reference evidence="6" key="2">
    <citation type="submission" date="2025-08" db="UniProtKB">
        <authorList>
            <consortium name="Ensembl"/>
        </authorList>
    </citation>
    <scope>IDENTIFICATION</scope>
</reference>
<dbReference type="eggNOG" id="ENOG502QTSZ">
    <property type="taxonomic scope" value="Eukaryota"/>
</dbReference>
<evidence type="ECO:0000256" key="1">
    <source>
        <dbReference type="PIRNR" id="PIRNR037032"/>
    </source>
</evidence>
<feature type="binding site" evidence="3">
    <location>
        <position position="275"/>
    </location>
    <ligand>
        <name>Zn(2+)</name>
        <dbReference type="ChEBI" id="CHEBI:29105"/>
    </ligand>
</feature>
<comment type="subcellular location">
    <subcellularLocation>
        <location evidence="1">Cytoplasm</location>
        <location evidence="1">Cytosol</location>
    </subcellularLocation>
</comment>
<keyword evidence="1 3" id="KW-0479">Metal-binding</keyword>
<comment type="function">
    <text evidence="1">Reduces the gamma-methene bridge of the open tetrapyrrole, biliverdin IXalpha, to bilirubin with the concomitant oxidation of a NADH or NADPH cofactor. Does not reduce bilirubin IXbeta. Uses the reactants NADH or NADPH depending on the pH; NADH is used at the acidic pH range (6-6.9) and NADPH at the alkaline range (8.5-8.7). NADPH, however, is the probable reactant in biological systems.</text>
</comment>
<comment type="pathway">
    <text evidence="1">Porphyrin-containing compound metabolism; protoheme degradation.</text>
</comment>
<keyword evidence="1 3" id="KW-0862">Zinc</keyword>
<dbReference type="HOGENOM" id="CLU_053157_0_0_1"/>
<proteinExistence type="inferred from homology"/>
<dbReference type="GeneTree" id="ENSGT00390000011072"/>
<accession>W5MXM7</accession>
<organism evidence="6 7">
    <name type="scientific">Lepisosteus oculatus</name>
    <name type="common">Spotted gar</name>
    <dbReference type="NCBI Taxonomy" id="7918"/>
    <lineage>
        <taxon>Eukaryota</taxon>
        <taxon>Metazoa</taxon>
        <taxon>Chordata</taxon>
        <taxon>Craniata</taxon>
        <taxon>Vertebrata</taxon>
        <taxon>Euteleostomi</taxon>
        <taxon>Actinopterygii</taxon>
        <taxon>Neopterygii</taxon>
        <taxon>Holostei</taxon>
        <taxon>Semionotiformes</taxon>
        <taxon>Lepisosteidae</taxon>
        <taxon>Lepisosteus</taxon>
    </lineage>
</organism>
<feature type="binding site" evidence="2">
    <location>
        <begin position="39"/>
        <end position="41"/>
    </location>
    <ligand>
        <name>NADP(+)</name>
        <dbReference type="ChEBI" id="CHEBI:58349"/>
    </ligand>
</feature>
<evidence type="ECO:0000259" key="4">
    <source>
        <dbReference type="Pfam" id="PF01408"/>
    </source>
</evidence>
<dbReference type="GO" id="GO:0106276">
    <property type="term" value="F:biliberdin reductase (NADH) activity"/>
    <property type="evidence" value="ECO:0007669"/>
    <property type="project" value="RHEA"/>
</dbReference>
<evidence type="ECO:0000259" key="5">
    <source>
        <dbReference type="Pfam" id="PF09166"/>
    </source>
</evidence>
<reference evidence="7" key="1">
    <citation type="submission" date="2011-12" db="EMBL/GenBank/DDBJ databases">
        <title>The Draft Genome of Lepisosteus oculatus.</title>
        <authorList>
            <consortium name="The Broad Institute Genome Assembly &amp; Analysis Group"/>
            <consortium name="Computational R&amp;D Group"/>
            <consortium name="and Sequencing Platform"/>
            <person name="Di Palma F."/>
            <person name="Alfoldi J."/>
            <person name="Johnson J."/>
            <person name="Berlin A."/>
            <person name="Gnerre S."/>
            <person name="Jaffe D."/>
            <person name="MacCallum I."/>
            <person name="Young S."/>
            <person name="Walker B.J."/>
            <person name="Lander E.S."/>
            <person name="Lindblad-Toh K."/>
        </authorList>
    </citation>
    <scope>NUCLEOTIDE SEQUENCE [LARGE SCALE GENOMIC DNA]</scope>
</reference>
<name>W5MXM7_LEPOC</name>
<dbReference type="InterPro" id="IPR036291">
    <property type="entry name" value="NAD(P)-bd_dom_sf"/>
</dbReference>
<protein>
    <recommendedName>
        <fullName evidence="1">Biliverdin reductase A</fullName>
        <shortName evidence="1">BVR A</shortName>
        <ecNumber evidence="1">1.3.1.24</ecNumber>
    </recommendedName>
</protein>
<comment type="similarity">
    <text evidence="1">Belongs to the Gfo/Idh/MocA family. Biliverdin reductase subfamily.</text>
</comment>
<dbReference type="EMBL" id="AHAT01017596">
    <property type="status" value="NOT_ANNOTATED_CDS"/>
    <property type="molecule type" value="Genomic_DNA"/>
</dbReference>
<dbReference type="STRING" id="7918.ENSLOCP00000013136"/>
<evidence type="ECO:0000313" key="7">
    <source>
        <dbReference type="Proteomes" id="UP000018468"/>
    </source>
</evidence>
<dbReference type="SUPFAM" id="SSF51735">
    <property type="entry name" value="NAD(P)-binding Rossmann-fold domains"/>
    <property type="match status" value="1"/>
</dbReference>
<dbReference type="PIRSF" id="PIRSF037032">
    <property type="entry name" value="Biliverdin_reductase_A"/>
    <property type="match status" value="1"/>
</dbReference>
<dbReference type="InterPro" id="IPR015249">
    <property type="entry name" value="Biliverdin_Rdtase_cat"/>
</dbReference>
<feature type="binding site" evidence="3">
    <location>
        <position position="276"/>
    </location>
    <ligand>
        <name>Zn(2+)</name>
        <dbReference type="ChEBI" id="CHEBI:29105"/>
    </ligand>
</feature>
<reference evidence="6" key="3">
    <citation type="submission" date="2025-09" db="UniProtKB">
        <authorList>
            <consortium name="Ensembl"/>
        </authorList>
    </citation>
    <scope>IDENTIFICATION</scope>
</reference>
<dbReference type="GO" id="GO:0008270">
    <property type="term" value="F:zinc ion binding"/>
    <property type="evidence" value="ECO:0007669"/>
    <property type="project" value="UniProtKB-UniRule"/>
</dbReference>
<dbReference type="Gene3D" id="3.40.50.720">
    <property type="entry name" value="NAD(P)-binding Rossmann-like Domain"/>
    <property type="match status" value="1"/>
</dbReference>
<keyword evidence="1" id="KW-0520">NAD</keyword>
<sequence length="292" mass="32654">MIGTVVVGIGTAGRVRIRDLLSPLPSSPSEKLSLKGFISRRTLENQQDIQQISLDEALSREDIHAAIICTENVSHEENIRKFLEAGKHVCVEYPMTLSFASVKQLCELADKKGKILHEEHIELLTAEYKQLKKDVTGKNLVEGTLHFTGGPLQPGFGFIAFSGIARLTWLVDLFGELTVTSANVEEDKEKKYIKMTAHFQTKDKSPLTWIEERAPGLGRVKNISFRFDTGVMDCLPVAPRESIGLFMQDLNLFGQKLLGLVSSEQLQAERKRILHCLELADLIRELSQACTH</sequence>
<dbReference type="GO" id="GO:0042167">
    <property type="term" value="P:heme catabolic process"/>
    <property type="evidence" value="ECO:0007669"/>
    <property type="project" value="UniProtKB-UniRule"/>
</dbReference>
<keyword evidence="1" id="KW-0560">Oxidoreductase</keyword>
<dbReference type="InterPro" id="IPR051450">
    <property type="entry name" value="Gfo/Idh/MocA_Oxidoreductases"/>
</dbReference>
<dbReference type="PANTHER" id="PTHR43377">
    <property type="entry name" value="BILIVERDIN REDUCTASE A"/>
    <property type="match status" value="1"/>
</dbReference>
<dbReference type="GO" id="GO:0106277">
    <property type="term" value="F:biliverdin reductase (NADPH) activity"/>
    <property type="evidence" value="ECO:0007669"/>
    <property type="project" value="RHEA"/>
</dbReference>
<evidence type="ECO:0000313" key="6">
    <source>
        <dbReference type="Ensembl" id="ENSLOCP00000013136.1"/>
    </source>
</evidence>
<evidence type="ECO:0000256" key="2">
    <source>
        <dbReference type="PIRSR" id="PIRSR037032-1"/>
    </source>
</evidence>
<comment type="subunit">
    <text evidence="1">Monomer.</text>
</comment>
<dbReference type="EC" id="1.3.1.24" evidence="1"/>
<feature type="domain" description="Gfo/Idh/MocA-like oxidoreductase N-terminal" evidence="4">
    <location>
        <begin position="3"/>
        <end position="120"/>
    </location>
</feature>
<dbReference type="InterPro" id="IPR000683">
    <property type="entry name" value="Gfo/Idh/MocA-like_OxRdtase_N"/>
</dbReference>